<feature type="compositionally biased region" description="Polar residues" evidence="1">
    <location>
        <begin position="119"/>
        <end position="129"/>
    </location>
</feature>
<reference evidence="3 4" key="1">
    <citation type="submission" date="2024-07" db="EMBL/GenBank/DDBJ databases">
        <authorList>
            <person name="Lee S."/>
            <person name="Kang M."/>
        </authorList>
    </citation>
    <scope>NUCLEOTIDE SEQUENCE [LARGE SCALE GENOMIC DNA]</scope>
    <source>
        <strain evidence="3 4">DS6</strain>
    </source>
</reference>
<dbReference type="EMBL" id="JBFPJR010000016">
    <property type="protein sequence ID" value="MEX0428127.1"/>
    <property type="molecule type" value="Genomic_DNA"/>
</dbReference>
<feature type="region of interest" description="Disordered" evidence="1">
    <location>
        <begin position="113"/>
        <end position="189"/>
    </location>
</feature>
<comment type="caution">
    <text evidence="3">The sequence shown here is derived from an EMBL/GenBank/DDBJ whole genome shotgun (WGS) entry which is preliminary data.</text>
</comment>
<feature type="compositionally biased region" description="Pro residues" evidence="1">
    <location>
        <begin position="154"/>
        <end position="172"/>
    </location>
</feature>
<keyword evidence="2" id="KW-1133">Transmembrane helix</keyword>
<keyword evidence="2" id="KW-0812">Transmembrane</keyword>
<evidence type="ECO:0000313" key="4">
    <source>
        <dbReference type="Proteomes" id="UP001556631"/>
    </source>
</evidence>
<dbReference type="RefSeq" id="WP_367994095.1">
    <property type="nucleotide sequence ID" value="NZ_JBFPJR010000016.1"/>
</dbReference>
<dbReference type="Proteomes" id="UP001556631">
    <property type="component" value="Unassembled WGS sequence"/>
</dbReference>
<evidence type="ECO:0000256" key="2">
    <source>
        <dbReference type="SAM" id="Phobius"/>
    </source>
</evidence>
<keyword evidence="2" id="KW-0472">Membrane</keyword>
<dbReference type="Gene3D" id="3.30.200.20">
    <property type="entry name" value="Phosphorylase Kinase, domain 1"/>
    <property type="match status" value="1"/>
</dbReference>
<evidence type="ECO:0000313" key="3">
    <source>
        <dbReference type="EMBL" id="MEX0428127.1"/>
    </source>
</evidence>
<name>A0ABV3SYV8_9ACTN</name>
<accession>A0ABV3SYV8</accession>
<sequence>MTPFPVPGNQLGRYLLGEQRGHRDRVAVYDATDTALHRPVGLTVVLVGSPVPPDLRHRLSREAATLARGGSGLGLQILDVTEAGPAVCLVTPPVPATTVQSWTGALEAALQRVDAPTEAPTQLPGSPSPLQRHKPQQAQQQPAAYEPTRISRPPQTPPAPPVPPTAPPPGPTAAPWSRSRPVQAPPPGGLYATSTLPVAYAEPPRRRRWPVLVAVAAVLVLVGSLSAWGFFTGRLGFGPLSSKDKAAAAVIAEAVDAPAWADASDVSCASTRLLHHSRSGTLDDHGLIEADDAAAHGWRYTGAWQSDDARAFVQGLLECSDDWTAAIGRQWHLATTDCLADIGTGPVAGVLAQTDLKPRDRGLLHDNQEAAEKLDDCYAADPAAPTGRVRPSYRAVDFVLTKPTAQNGVAELSVGVKATAHGSDTTTYTAGTSMGGERACVDAKTVVTYGWGTTRSSGKQLCGTSKPPRIWWKRQPTCDAAPGCLSYALHVEGFASFAQLKVVNTTTGGFSCGAHCRKTLTTSSDGRGVGNGFYFDFTPHGTITARIGKHSATMRFR</sequence>
<gene>
    <name evidence="3" type="ORF">AB3X52_10900</name>
</gene>
<keyword evidence="4" id="KW-1185">Reference proteome</keyword>
<proteinExistence type="predicted"/>
<evidence type="ECO:0000256" key="1">
    <source>
        <dbReference type="SAM" id="MobiDB-lite"/>
    </source>
</evidence>
<protein>
    <submittedName>
        <fullName evidence="3">Uncharacterized protein</fullName>
    </submittedName>
</protein>
<feature type="transmembrane region" description="Helical" evidence="2">
    <location>
        <begin position="211"/>
        <end position="231"/>
    </location>
</feature>
<organism evidence="3 4">
    <name type="scientific">Nocardioides eburneus</name>
    <dbReference type="NCBI Taxonomy" id="3231482"/>
    <lineage>
        <taxon>Bacteria</taxon>
        <taxon>Bacillati</taxon>
        <taxon>Actinomycetota</taxon>
        <taxon>Actinomycetes</taxon>
        <taxon>Propionibacteriales</taxon>
        <taxon>Nocardioidaceae</taxon>
        <taxon>Nocardioides</taxon>
    </lineage>
</organism>